<evidence type="ECO:0000313" key="7">
    <source>
        <dbReference type="EMBL" id="MFC4295896.1"/>
    </source>
</evidence>
<dbReference type="Pfam" id="PF00691">
    <property type="entry name" value="OmpA"/>
    <property type="match status" value="1"/>
</dbReference>
<keyword evidence="5" id="KW-0732">Signal</keyword>
<name>A0ABV8RR71_9SPHN</name>
<protein>
    <submittedName>
        <fullName evidence="7">OmpA family protein</fullName>
    </submittedName>
</protein>
<dbReference type="SUPFAM" id="SSF103088">
    <property type="entry name" value="OmpA-like"/>
    <property type="match status" value="1"/>
</dbReference>
<evidence type="ECO:0000256" key="4">
    <source>
        <dbReference type="PROSITE-ProRule" id="PRU00473"/>
    </source>
</evidence>
<evidence type="ECO:0000313" key="8">
    <source>
        <dbReference type="Proteomes" id="UP001595828"/>
    </source>
</evidence>
<keyword evidence="8" id="KW-1185">Reference proteome</keyword>
<dbReference type="EMBL" id="JBHSDR010000006">
    <property type="protein sequence ID" value="MFC4295896.1"/>
    <property type="molecule type" value="Genomic_DNA"/>
</dbReference>
<evidence type="ECO:0000256" key="5">
    <source>
        <dbReference type="SAM" id="SignalP"/>
    </source>
</evidence>
<dbReference type="InterPro" id="IPR006664">
    <property type="entry name" value="OMP_bac"/>
</dbReference>
<comment type="caution">
    <text evidence="7">The sequence shown here is derived from an EMBL/GenBank/DDBJ whole genome shotgun (WGS) entry which is preliminary data.</text>
</comment>
<sequence>MRRALPASVLALAMAIAGCATDKVTLLENEPGHDTGAVAVIGKGGRETVVDRVNAQASLGSGSSHVRGLKKLKPAYGTLLGSLPPSAKAFVITFPTGSSDIPADQRGVLEQIRNELSTRPGAQIEVAGFTDSTGGDAINDKISLDRAQEVAEQLRSFGFPVDREDAIGRGEDEARARLGDEVANEGYRRVEVIVR</sequence>
<evidence type="ECO:0000256" key="3">
    <source>
        <dbReference type="ARBA" id="ARBA00023237"/>
    </source>
</evidence>
<dbReference type="Gene3D" id="3.30.1330.60">
    <property type="entry name" value="OmpA-like domain"/>
    <property type="match status" value="1"/>
</dbReference>
<feature type="signal peptide" evidence="5">
    <location>
        <begin position="1"/>
        <end position="22"/>
    </location>
</feature>
<keyword evidence="3" id="KW-0998">Cell outer membrane</keyword>
<reference evidence="8" key="1">
    <citation type="journal article" date="2019" name="Int. J. Syst. Evol. Microbiol.">
        <title>The Global Catalogue of Microorganisms (GCM) 10K type strain sequencing project: providing services to taxonomists for standard genome sequencing and annotation.</title>
        <authorList>
            <consortium name="The Broad Institute Genomics Platform"/>
            <consortium name="The Broad Institute Genome Sequencing Center for Infectious Disease"/>
            <person name="Wu L."/>
            <person name="Ma J."/>
        </authorList>
    </citation>
    <scope>NUCLEOTIDE SEQUENCE [LARGE SCALE GENOMIC DNA]</scope>
    <source>
        <strain evidence="8">CGMCC 1.12989</strain>
    </source>
</reference>
<dbReference type="PRINTS" id="PR01021">
    <property type="entry name" value="OMPADOMAIN"/>
</dbReference>
<feature type="chain" id="PRO_5045456183" evidence="5">
    <location>
        <begin position="23"/>
        <end position="195"/>
    </location>
</feature>
<dbReference type="InterPro" id="IPR006665">
    <property type="entry name" value="OmpA-like"/>
</dbReference>
<dbReference type="InterPro" id="IPR050330">
    <property type="entry name" value="Bact_OuterMem_StrucFunc"/>
</dbReference>
<organism evidence="7 8">
    <name type="scientific">Novosphingobium tardum</name>
    <dbReference type="NCBI Taxonomy" id="1538021"/>
    <lineage>
        <taxon>Bacteria</taxon>
        <taxon>Pseudomonadati</taxon>
        <taxon>Pseudomonadota</taxon>
        <taxon>Alphaproteobacteria</taxon>
        <taxon>Sphingomonadales</taxon>
        <taxon>Sphingomonadaceae</taxon>
        <taxon>Novosphingobium</taxon>
    </lineage>
</organism>
<dbReference type="RefSeq" id="WP_379539358.1">
    <property type="nucleotide sequence ID" value="NZ_JBHSDR010000006.1"/>
</dbReference>
<comment type="subcellular location">
    <subcellularLocation>
        <location evidence="1">Cell outer membrane</location>
    </subcellularLocation>
</comment>
<dbReference type="PANTHER" id="PTHR30329">
    <property type="entry name" value="STATOR ELEMENT OF FLAGELLAR MOTOR COMPLEX"/>
    <property type="match status" value="1"/>
</dbReference>
<dbReference type="PROSITE" id="PS51257">
    <property type="entry name" value="PROKAR_LIPOPROTEIN"/>
    <property type="match status" value="1"/>
</dbReference>
<gene>
    <name evidence="7" type="ORF">ACFO0A_12595</name>
</gene>
<dbReference type="PROSITE" id="PS51123">
    <property type="entry name" value="OMPA_2"/>
    <property type="match status" value="1"/>
</dbReference>
<accession>A0ABV8RR71</accession>
<evidence type="ECO:0000256" key="2">
    <source>
        <dbReference type="ARBA" id="ARBA00023136"/>
    </source>
</evidence>
<evidence type="ECO:0000259" key="6">
    <source>
        <dbReference type="PROSITE" id="PS51123"/>
    </source>
</evidence>
<dbReference type="Proteomes" id="UP001595828">
    <property type="component" value="Unassembled WGS sequence"/>
</dbReference>
<feature type="domain" description="OmpA-like" evidence="6">
    <location>
        <begin position="81"/>
        <end position="195"/>
    </location>
</feature>
<keyword evidence="2 4" id="KW-0472">Membrane</keyword>
<dbReference type="PANTHER" id="PTHR30329:SF21">
    <property type="entry name" value="LIPOPROTEIN YIAD-RELATED"/>
    <property type="match status" value="1"/>
</dbReference>
<dbReference type="InterPro" id="IPR036737">
    <property type="entry name" value="OmpA-like_sf"/>
</dbReference>
<proteinExistence type="predicted"/>
<dbReference type="CDD" id="cd07185">
    <property type="entry name" value="OmpA_C-like"/>
    <property type="match status" value="1"/>
</dbReference>
<evidence type="ECO:0000256" key="1">
    <source>
        <dbReference type="ARBA" id="ARBA00004442"/>
    </source>
</evidence>